<sequence length="1510" mass="169060">MEELTTALPPPRHRPRRHRRKASDSATYGDVFGGGPRFEAPSAGVPYSDVFGGVAASCSIPYLDLPPAAAGRDDGAGKYGEIFARFDFGEFAAPYEDVFAEEEGMAEEIASWSGSSRSSIRKESGELDAEPSLLYQHYPNVVYGQQFDEEQFSPISLPSGGEKQFSMSYNKATRGRLDDLVEITTCMVEPSISYVVDSCNLSNDSATNHVPEMENDTLANGENKEMSPSPLSASSESVAHEQQHVSSCPPTSENLYEDEKDQRRSSTHSASSEEVPSPDYPFLRVSNTSIQTPPIKVQPPSMLPSNLLDKKESKANRDSEVNPNSAAAAAIKEAMDFAEARLKAAKELMERKGDSFKLRKRSGHHRGTKSTEIKEEKSSEEVYVFEEKQTFRRLGGEETNHDDLAFLDKHRDSSEVKMADCYHEEKGVLPPGKSQQMMESGSKLDQLGNWASGAGFYDMVSHDQKCTTNTAACRDDNGLTANLFTKHNQSEKAKEGVTTGDLGRYGKFSAGNDIKELRMQCVNPREDDAAFMGGEHKASTPPDDNGLTANLFTKHQSEKANEGVTTGDLERYGNLSDGNDIKELRMQCVNPREDDAASMEGEHKAFTPPEVPLREERTVYQETTDSHINKYVGKSNSPKGHDNDGIFEISSINGIPVPDVSSLSLEACISGGHANGKKNYCDASTEETPPVGKPNNENNNEEGLEIPCAETPCTSVKNQISDEHLEVPYINETETSQVKVAKLEEPAEYYETHCSQKMSSTVHREAETYEKDKVFSFVGEPCLQNEKEKITEVPSEIIIHEEMKKFETEEAGRLNEAKVATLEEPVEYYETQCFQDMLSTVHREGETYEKDELFDFVDEARLQNVREKKTEVPLETLIHEEVKKFETEEKTGPREDFQEEDVYWDAGSSEKSASDTPRSLNSNANDEAEVLNVFVEDCELMESNVGTCGSFAEDSDQLPESQGSLLRPKDLENKMDGVENLVSHGNLREAKQNLSENSEKTLVEEMLNHDKESQASMEPGTNKGLNDVYAEIIAKNHREGNVLHSETEVITDDYNDYTMKMSTCSKDLQSSFSEACTSMPHLSQGAESISDLTSGENTPFVENLEDCRKSDNEISTLRYTSLEGKTTVDKMQERDGKDRKLSLDLKDQSFAEDSASKFAQRSRKEIPDAQRVEGRDDIRKKERENENEASLRPDKDKESECKMEKEQSKEKARRELEEEKEQERDRERERAKDRLAVQRATREAHERAFAEARATAERIALERITSSRQKASAEARGKDKASDEPAAEKASREARIKAERAAVERATAEARERAIGKAKAAADAKERIEKVRSSFKDSCKATNQETQFQKTASNNYGSSDSCNQEAEYESALRHKARSERHQRTAERAEKALAEKNMRDMLAQREQAEKHRLAEFLDPEVKRWSNGKEGNLRALLSTLQYILGSDSGWQSVPLTDLITAAGVKKAYRKATLYVHPDKLQQRGATIRQKYICEKVFDLLKEAWNKFNSGER</sequence>
<proteinExistence type="predicted"/>
<keyword evidence="2" id="KW-1185">Reference proteome</keyword>
<name>A0ACD5VM63_AVESA</name>
<evidence type="ECO:0000313" key="2">
    <source>
        <dbReference type="Proteomes" id="UP001732700"/>
    </source>
</evidence>
<dbReference type="EnsemblPlants" id="AVESA.00010b.r2.3CG0469590.1">
    <property type="protein sequence ID" value="AVESA.00010b.r2.3CG0469590.1.CDS"/>
    <property type="gene ID" value="AVESA.00010b.r2.3CG0469590"/>
</dbReference>
<reference evidence="1" key="1">
    <citation type="submission" date="2021-05" db="EMBL/GenBank/DDBJ databases">
        <authorList>
            <person name="Scholz U."/>
            <person name="Mascher M."/>
            <person name="Fiebig A."/>
        </authorList>
    </citation>
    <scope>NUCLEOTIDE SEQUENCE [LARGE SCALE GENOMIC DNA]</scope>
</reference>
<organism evidence="1 2">
    <name type="scientific">Avena sativa</name>
    <name type="common">Oat</name>
    <dbReference type="NCBI Taxonomy" id="4498"/>
    <lineage>
        <taxon>Eukaryota</taxon>
        <taxon>Viridiplantae</taxon>
        <taxon>Streptophyta</taxon>
        <taxon>Embryophyta</taxon>
        <taxon>Tracheophyta</taxon>
        <taxon>Spermatophyta</taxon>
        <taxon>Magnoliopsida</taxon>
        <taxon>Liliopsida</taxon>
        <taxon>Poales</taxon>
        <taxon>Poaceae</taxon>
        <taxon>BOP clade</taxon>
        <taxon>Pooideae</taxon>
        <taxon>Poodae</taxon>
        <taxon>Poeae</taxon>
        <taxon>Poeae Chloroplast Group 1 (Aveneae type)</taxon>
        <taxon>Aveninae</taxon>
        <taxon>Avena</taxon>
    </lineage>
</organism>
<evidence type="ECO:0000313" key="1">
    <source>
        <dbReference type="EnsemblPlants" id="AVESA.00010b.r2.3CG0469590.1.CDS"/>
    </source>
</evidence>
<accession>A0ACD5VM63</accession>
<protein>
    <submittedName>
        <fullName evidence="1">Uncharacterized protein</fullName>
    </submittedName>
</protein>
<reference evidence="1" key="2">
    <citation type="submission" date="2025-09" db="UniProtKB">
        <authorList>
            <consortium name="EnsemblPlants"/>
        </authorList>
    </citation>
    <scope>IDENTIFICATION</scope>
</reference>
<dbReference type="Proteomes" id="UP001732700">
    <property type="component" value="Chromosome 3C"/>
</dbReference>